<feature type="signal peptide" evidence="3">
    <location>
        <begin position="1"/>
        <end position="20"/>
    </location>
</feature>
<accession>A0ABR1G903</accession>
<feature type="chain" id="PRO_5047521570" evidence="3">
    <location>
        <begin position="21"/>
        <end position="211"/>
    </location>
</feature>
<evidence type="ECO:0000313" key="6">
    <source>
        <dbReference type="Proteomes" id="UP001363151"/>
    </source>
</evidence>
<organism evidence="5 6">
    <name type="scientific">Aureococcus anophagefferens</name>
    <name type="common">Harmful bloom alga</name>
    <dbReference type="NCBI Taxonomy" id="44056"/>
    <lineage>
        <taxon>Eukaryota</taxon>
        <taxon>Sar</taxon>
        <taxon>Stramenopiles</taxon>
        <taxon>Ochrophyta</taxon>
        <taxon>Pelagophyceae</taxon>
        <taxon>Pelagomonadales</taxon>
        <taxon>Pelagomonadaceae</taxon>
        <taxon>Aureococcus</taxon>
    </lineage>
</organism>
<evidence type="ECO:0000259" key="4">
    <source>
        <dbReference type="PROSITE" id="PS51192"/>
    </source>
</evidence>
<evidence type="ECO:0000256" key="2">
    <source>
        <dbReference type="ARBA" id="ARBA00022806"/>
    </source>
</evidence>
<name>A0ABR1G903_AURAN</name>
<dbReference type="EMBL" id="JBBJCI010000040">
    <property type="protein sequence ID" value="KAK7249710.1"/>
    <property type="molecule type" value="Genomic_DNA"/>
</dbReference>
<evidence type="ECO:0000256" key="3">
    <source>
        <dbReference type="SAM" id="SignalP"/>
    </source>
</evidence>
<keyword evidence="3" id="KW-0732">Signal</keyword>
<comment type="caution">
    <text evidence="5">The sequence shown here is derived from an EMBL/GenBank/DDBJ whole genome shotgun (WGS) entry which is preliminary data.</text>
</comment>
<evidence type="ECO:0000313" key="5">
    <source>
        <dbReference type="EMBL" id="KAK7249710.1"/>
    </source>
</evidence>
<dbReference type="InterPro" id="IPR011545">
    <property type="entry name" value="DEAD/DEAH_box_helicase_dom"/>
</dbReference>
<keyword evidence="2 5" id="KW-0067">ATP-binding</keyword>
<dbReference type="PANTHER" id="PTHR43519:SF1">
    <property type="entry name" value="ATP-DEPENDENT RNA HELICASE HRPB"/>
    <property type="match status" value="1"/>
</dbReference>
<keyword evidence="2 5" id="KW-0347">Helicase</keyword>
<dbReference type="PROSITE" id="PS51192">
    <property type="entry name" value="HELICASE_ATP_BIND_1"/>
    <property type="match status" value="1"/>
</dbReference>
<keyword evidence="2 5" id="KW-0547">Nucleotide-binding</keyword>
<dbReference type="Proteomes" id="UP001363151">
    <property type="component" value="Unassembled WGS sequence"/>
</dbReference>
<dbReference type="SMART" id="SM00487">
    <property type="entry name" value="DEXDc"/>
    <property type="match status" value="1"/>
</dbReference>
<reference evidence="5 6" key="1">
    <citation type="submission" date="2024-03" db="EMBL/GenBank/DDBJ databases">
        <title>Aureococcus anophagefferens CCMP1851 and Kratosvirus quantuckense: Draft genome of a second virus-susceptible host strain in the model system.</title>
        <authorList>
            <person name="Chase E."/>
            <person name="Truchon A.R."/>
            <person name="Schepens W."/>
            <person name="Wilhelm S.W."/>
        </authorList>
    </citation>
    <scope>NUCLEOTIDE SEQUENCE [LARGE SCALE GENOMIC DNA]</scope>
    <source>
        <strain evidence="5 6">CCMP1851</strain>
    </source>
</reference>
<feature type="domain" description="Helicase ATP-binding" evidence="4">
    <location>
        <begin position="76"/>
        <end position="211"/>
    </location>
</feature>
<gene>
    <name evidence="5" type="ORF">SO694_00004446</name>
</gene>
<keyword evidence="1" id="KW-0378">Hydrolase</keyword>
<dbReference type="PANTHER" id="PTHR43519">
    <property type="entry name" value="ATP-DEPENDENT RNA HELICASE HRPB"/>
    <property type="match status" value="1"/>
</dbReference>
<evidence type="ECO:0000256" key="1">
    <source>
        <dbReference type="ARBA" id="ARBA00022801"/>
    </source>
</evidence>
<proteinExistence type="predicted"/>
<dbReference type="GO" id="GO:0004386">
    <property type="term" value="F:helicase activity"/>
    <property type="evidence" value="ECO:0007669"/>
    <property type="project" value="UniProtKB-KW"/>
</dbReference>
<dbReference type="InterPro" id="IPR027417">
    <property type="entry name" value="P-loop_NTPase"/>
</dbReference>
<dbReference type="InterPro" id="IPR014001">
    <property type="entry name" value="Helicase_ATP-bd"/>
</dbReference>
<keyword evidence="6" id="KW-1185">Reference proteome</keyword>
<sequence length="211" mass="21928">MSRALCKAFAVALLAGGASAFAPPRAVALLAGGAGAFAPPRARTRRPCLRRAAPFDDALATVQALPIFEVMDDIRASVARAGAYVFLEAPPGAGKTTTVPLAAAAELDEGLVIVVEPRRVAARAAARRMAKSLGEEPGGLVGYAMRGDAKRSTRTRVLVVTDGVLLAMCRADPSLAEAAAVIFDEFHERGVDSDVALALCREAQRRSSDSS</sequence>
<dbReference type="Pfam" id="PF00270">
    <property type="entry name" value="DEAD"/>
    <property type="match status" value="1"/>
</dbReference>
<protein>
    <submittedName>
        <fullName evidence="5">Helicase</fullName>
    </submittedName>
</protein>
<dbReference type="Gene3D" id="3.40.50.300">
    <property type="entry name" value="P-loop containing nucleotide triphosphate hydrolases"/>
    <property type="match status" value="1"/>
</dbReference>
<dbReference type="SUPFAM" id="SSF52540">
    <property type="entry name" value="P-loop containing nucleoside triphosphate hydrolases"/>
    <property type="match status" value="1"/>
</dbReference>